<comment type="caution">
    <text evidence="18">The sequence shown here is derived from an EMBL/GenBank/DDBJ whole genome shotgun (WGS) entry which is preliminary data.</text>
</comment>
<dbReference type="EMBL" id="JAQMWT010000136">
    <property type="protein sequence ID" value="KAJ8609635.1"/>
    <property type="molecule type" value="Genomic_DNA"/>
</dbReference>
<evidence type="ECO:0000256" key="2">
    <source>
        <dbReference type="ARBA" id="ARBA00022723"/>
    </source>
</evidence>
<dbReference type="CDD" id="cd18787">
    <property type="entry name" value="SF2_C_DEAD"/>
    <property type="match status" value="1"/>
</dbReference>
<keyword evidence="9" id="KW-0694">RNA-binding</keyword>
<evidence type="ECO:0000256" key="13">
    <source>
        <dbReference type="SAM" id="Coils"/>
    </source>
</evidence>
<dbReference type="InterPro" id="IPR014014">
    <property type="entry name" value="RNA_helicase_DEAD_Q_motif"/>
</dbReference>
<dbReference type="AlphaFoldDB" id="A0AAD7XQ02"/>
<name>A0AAD7XQ02_9STRA</name>
<dbReference type="GO" id="GO:0005524">
    <property type="term" value="F:ATP binding"/>
    <property type="evidence" value="ECO:0007669"/>
    <property type="project" value="UniProtKB-KW"/>
</dbReference>
<keyword evidence="7" id="KW-0862">Zinc</keyword>
<evidence type="ECO:0000256" key="11">
    <source>
        <dbReference type="ARBA" id="ARBA00047984"/>
    </source>
</evidence>
<reference evidence="18" key="1">
    <citation type="submission" date="2023-01" db="EMBL/GenBank/DDBJ databases">
        <title>Metagenome sequencing of chrysophaentin producing Chrysophaeum taylorii.</title>
        <authorList>
            <person name="Davison J."/>
            <person name="Bewley C."/>
        </authorList>
    </citation>
    <scope>NUCLEOTIDE SEQUENCE</scope>
    <source>
        <strain evidence="18">NIES-1699</strain>
    </source>
</reference>
<keyword evidence="8" id="KW-0067">ATP-binding</keyword>
<dbReference type="InterPro" id="IPR027417">
    <property type="entry name" value="P-loop_NTPase"/>
</dbReference>
<dbReference type="Pfam" id="PF00271">
    <property type="entry name" value="Helicase_C"/>
    <property type="match status" value="1"/>
</dbReference>
<evidence type="ECO:0000256" key="7">
    <source>
        <dbReference type="ARBA" id="ARBA00022833"/>
    </source>
</evidence>
<dbReference type="GO" id="GO:0003723">
    <property type="term" value="F:RNA binding"/>
    <property type="evidence" value="ECO:0007669"/>
    <property type="project" value="UniProtKB-KW"/>
</dbReference>
<dbReference type="InterPro" id="IPR001650">
    <property type="entry name" value="Helicase_C-like"/>
</dbReference>
<keyword evidence="6" id="KW-0347">Helicase</keyword>
<dbReference type="GO" id="GO:0005737">
    <property type="term" value="C:cytoplasm"/>
    <property type="evidence" value="ECO:0007669"/>
    <property type="project" value="UniProtKB-ARBA"/>
</dbReference>
<comment type="similarity">
    <text evidence="10">Belongs to the DEAD box helicase family. DDX41 subfamily.</text>
</comment>
<dbReference type="GO" id="GO:0005634">
    <property type="term" value="C:nucleus"/>
    <property type="evidence" value="ECO:0007669"/>
    <property type="project" value="UniProtKB-ARBA"/>
</dbReference>
<feature type="domain" description="Helicase C-terminal" evidence="16">
    <location>
        <begin position="376"/>
        <end position="536"/>
    </location>
</feature>
<feature type="coiled-coil region" evidence="13">
    <location>
        <begin position="57"/>
        <end position="96"/>
    </location>
</feature>
<dbReference type="GO" id="GO:0003724">
    <property type="term" value="F:RNA helicase activity"/>
    <property type="evidence" value="ECO:0007669"/>
    <property type="project" value="UniProtKB-EC"/>
</dbReference>
<keyword evidence="3" id="KW-0547">Nucleotide-binding</keyword>
<dbReference type="InterPro" id="IPR011545">
    <property type="entry name" value="DEAD/DEAH_box_helicase_dom"/>
</dbReference>
<proteinExistence type="inferred from homology"/>
<dbReference type="InterPro" id="IPR014001">
    <property type="entry name" value="Helicase_ATP-bd"/>
</dbReference>
<feature type="domain" description="Helicase ATP-binding" evidence="15">
    <location>
        <begin position="183"/>
        <end position="365"/>
    </location>
</feature>
<keyword evidence="4" id="KW-0863">Zinc-finger</keyword>
<evidence type="ECO:0000256" key="12">
    <source>
        <dbReference type="PROSITE-ProRule" id="PRU00552"/>
    </source>
</evidence>
<dbReference type="FunFam" id="3.40.50.300:FF:000449">
    <property type="entry name" value="Probable ATP-dependent RNA helicase DDX41"/>
    <property type="match status" value="1"/>
</dbReference>
<accession>A0AAD7XQ02</accession>
<keyword evidence="5" id="KW-0378">Hydrolase</keyword>
<comment type="catalytic activity">
    <reaction evidence="11">
        <text>ATP + H2O = ADP + phosphate + H(+)</text>
        <dbReference type="Rhea" id="RHEA:13065"/>
        <dbReference type="ChEBI" id="CHEBI:15377"/>
        <dbReference type="ChEBI" id="CHEBI:15378"/>
        <dbReference type="ChEBI" id="CHEBI:30616"/>
        <dbReference type="ChEBI" id="CHEBI:43474"/>
        <dbReference type="ChEBI" id="CHEBI:456216"/>
        <dbReference type="EC" id="3.6.4.13"/>
    </reaction>
</comment>
<feature type="short sequence motif" description="Q motif" evidence="12">
    <location>
        <begin position="152"/>
        <end position="180"/>
    </location>
</feature>
<evidence type="ECO:0000313" key="19">
    <source>
        <dbReference type="Proteomes" id="UP001230188"/>
    </source>
</evidence>
<feature type="compositionally biased region" description="Basic and acidic residues" evidence="14">
    <location>
        <begin position="111"/>
        <end position="121"/>
    </location>
</feature>
<protein>
    <recommendedName>
        <fullName evidence="1">RNA helicase</fullName>
        <ecNumber evidence="1">3.6.4.13</ecNumber>
    </recommendedName>
</protein>
<dbReference type="PROSITE" id="PS51192">
    <property type="entry name" value="HELICASE_ATP_BIND_1"/>
    <property type="match status" value="1"/>
</dbReference>
<evidence type="ECO:0000256" key="10">
    <source>
        <dbReference type="ARBA" id="ARBA00023594"/>
    </source>
</evidence>
<dbReference type="PANTHER" id="PTHR47958">
    <property type="entry name" value="ATP-DEPENDENT RNA HELICASE DBP3"/>
    <property type="match status" value="1"/>
</dbReference>
<sequence>MKRKGLSSTSSERVWDAFRQRWVTPEEDVAEEDVAEEDDDEQIWVPLKQRRAGPKKEDDKRREVKTLVAEAAELQRDRLREEEERLVQEASRAQTNALQTAQEISNSTERAPVRTKWEPSRKARRTSPAEALGVRKKWGIIVDGEDPPAPIKRFGDMGLPEKLVRALAAKKIKRPTPIQAQGMPVALSGRDMIGIAFTGSGKTVTFTIPLVVRAMEREEEAAFGPGDGPVGLILCPSRELAKQTYDVVKYYVDAINSGGSIIRAVCVVGGEDKRSQLSHNGVHAMVATPGRLVDFLDGGAYSLAKCCYLCLDEGDRMLDLGFDEDVKRIINHFPPTERQTLLFSATFPQKFRDFARTALFGPIVVNVSRAGAANLDVLQEVEVVRPEARIVYLLECLQKTAPPVVVFCERKADVDDIHEYLLLKGVAAASIHGSKNQADRNDAIRDFKSGKKDVLVATDVAAKGLDFPDIQHVVNFDMPSEIENYVHRIGRTGRCGKTGVATTFISKTTDPTALRDLKSLLVEARQRVPPVLQILDDDDDDDDHLRLRGGDHHPREACPFCGGLGHRITECPKRDKDARRLASTRKDLISGSGGYGGDW</sequence>
<evidence type="ECO:0000256" key="6">
    <source>
        <dbReference type="ARBA" id="ARBA00022806"/>
    </source>
</evidence>
<evidence type="ECO:0000256" key="9">
    <source>
        <dbReference type="ARBA" id="ARBA00022884"/>
    </source>
</evidence>
<dbReference type="Proteomes" id="UP001230188">
    <property type="component" value="Unassembled WGS sequence"/>
</dbReference>
<evidence type="ECO:0000313" key="18">
    <source>
        <dbReference type="EMBL" id="KAJ8609635.1"/>
    </source>
</evidence>
<dbReference type="InterPro" id="IPR036875">
    <property type="entry name" value="Znf_CCHC_sf"/>
</dbReference>
<dbReference type="Gene3D" id="3.40.50.300">
    <property type="entry name" value="P-loop containing nucleotide triphosphate hydrolases"/>
    <property type="match status" value="2"/>
</dbReference>
<dbReference type="PROSITE" id="PS51194">
    <property type="entry name" value="HELICASE_CTER"/>
    <property type="match status" value="1"/>
</dbReference>
<dbReference type="Pfam" id="PF00270">
    <property type="entry name" value="DEAD"/>
    <property type="match status" value="1"/>
</dbReference>
<dbReference type="PROSITE" id="PS51195">
    <property type="entry name" value="Q_MOTIF"/>
    <property type="match status" value="1"/>
</dbReference>
<evidence type="ECO:0000259" key="16">
    <source>
        <dbReference type="PROSITE" id="PS51194"/>
    </source>
</evidence>
<dbReference type="GO" id="GO:0008270">
    <property type="term" value="F:zinc ion binding"/>
    <property type="evidence" value="ECO:0007669"/>
    <property type="project" value="UniProtKB-KW"/>
</dbReference>
<evidence type="ECO:0000259" key="17">
    <source>
        <dbReference type="PROSITE" id="PS51195"/>
    </source>
</evidence>
<evidence type="ECO:0000256" key="8">
    <source>
        <dbReference type="ARBA" id="ARBA00022840"/>
    </source>
</evidence>
<gene>
    <name evidence="18" type="ORF">CTAYLR_006272</name>
</gene>
<dbReference type="GO" id="GO:0016787">
    <property type="term" value="F:hydrolase activity"/>
    <property type="evidence" value="ECO:0007669"/>
    <property type="project" value="UniProtKB-KW"/>
</dbReference>
<evidence type="ECO:0000256" key="4">
    <source>
        <dbReference type="ARBA" id="ARBA00022771"/>
    </source>
</evidence>
<feature type="compositionally biased region" description="Polar residues" evidence="14">
    <location>
        <begin position="99"/>
        <end position="109"/>
    </location>
</feature>
<evidence type="ECO:0000256" key="14">
    <source>
        <dbReference type="SAM" id="MobiDB-lite"/>
    </source>
</evidence>
<evidence type="ECO:0000256" key="3">
    <source>
        <dbReference type="ARBA" id="ARBA00022741"/>
    </source>
</evidence>
<keyword evidence="13" id="KW-0175">Coiled coil</keyword>
<dbReference type="SUPFAM" id="SSF57756">
    <property type="entry name" value="Retrovirus zinc finger-like domains"/>
    <property type="match status" value="1"/>
</dbReference>
<evidence type="ECO:0000259" key="15">
    <source>
        <dbReference type="PROSITE" id="PS51192"/>
    </source>
</evidence>
<evidence type="ECO:0000256" key="5">
    <source>
        <dbReference type="ARBA" id="ARBA00022801"/>
    </source>
</evidence>
<dbReference type="SMART" id="SM00490">
    <property type="entry name" value="HELICc"/>
    <property type="match status" value="1"/>
</dbReference>
<keyword evidence="2" id="KW-0479">Metal-binding</keyword>
<dbReference type="SMART" id="SM00487">
    <property type="entry name" value="DEXDc"/>
    <property type="match status" value="1"/>
</dbReference>
<dbReference type="EC" id="3.6.4.13" evidence="1"/>
<dbReference type="SUPFAM" id="SSF52540">
    <property type="entry name" value="P-loop containing nucleoside triphosphate hydrolases"/>
    <property type="match status" value="1"/>
</dbReference>
<feature type="region of interest" description="Disordered" evidence="14">
    <location>
        <begin position="99"/>
        <end position="129"/>
    </location>
</feature>
<feature type="domain" description="DEAD-box RNA helicase Q" evidence="17">
    <location>
        <begin position="152"/>
        <end position="180"/>
    </location>
</feature>
<evidence type="ECO:0000256" key="1">
    <source>
        <dbReference type="ARBA" id="ARBA00012552"/>
    </source>
</evidence>
<dbReference type="FunFam" id="3.40.50.300:FF:000657">
    <property type="entry name" value="Probable ATP-dependent RNA helicase DDX41"/>
    <property type="match status" value="1"/>
</dbReference>
<organism evidence="18 19">
    <name type="scientific">Chrysophaeum taylorii</name>
    <dbReference type="NCBI Taxonomy" id="2483200"/>
    <lineage>
        <taxon>Eukaryota</taxon>
        <taxon>Sar</taxon>
        <taxon>Stramenopiles</taxon>
        <taxon>Ochrophyta</taxon>
        <taxon>Pelagophyceae</taxon>
        <taxon>Pelagomonadales</taxon>
        <taxon>Pelagomonadaceae</taxon>
        <taxon>Chrysophaeum</taxon>
    </lineage>
</organism>
<keyword evidence="19" id="KW-1185">Reference proteome</keyword>